<dbReference type="EMBL" id="JBANAX010000497">
    <property type="protein sequence ID" value="KAL1206475.1"/>
    <property type="molecule type" value="Genomic_DNA"/>
</dbReference>
<dbReference type="FunFam" id="1.20.140.40:FF:000009">
    <property type="entry name" value="Invertase/pectin methylesterase inhibitor family protein"/>
    <property type="match status" value="1"/>
</dbReference>
<dbReference type="NCBIfam" id="TIGR01614">
    <property type="entry name" value="PME_inhib"/>
    <property type="match status" value="1"/>
</dbReference>
<dbReference type="AlphaFoldDB" id="A0ABD1AXU7"/>
<feature type="chain" id="PRO_5044741272" evidence="4">
    <location>
        <begin position="24"/>
        <end position="166"/>
    </location>
</feature>
<organism evidence="6 7">
    <name type="scientific">Cardamine amara subsp. amara</name>
    <dbReference type="NCBI Taxonomy" id="228776"/>
    <lineage>
        <taxon>Eukaryota</taxon>
        <taxon>Viridiplantae</taxon>
        <taxon>Streptophyta</taxon>
        <taxon>Embryophyta</taxon>
        <taxon>Tracheophyta</taxon>
        <taxon>Spermatophyta</taxon>
        <taxon>Magnoliopsida</taxon>
        <taxon>eudicotyledons</taxon>
        <taxon>Gunneridae</taxon>
        <taxon>Pentapetalae</taxon>
        <taxon>rosids</taxon>
        <taxon>malvids</taxon>
        <taxon>Brassicales</taxon>
        <taxon>Brassicaceae</taxon>
        <taxon>Cardamineae</taxon>
        <taxon>Cardamine</taxon>
    </lineage>
</organism>
<protein>
    <submittedName>
        <fullName evidence="6">Cell wall / vacuolar inhibitor of fructosidase 1</fullName>
    </submittedName>
</protein>
<dbReference type="Proteomes" id="UP001558713">
    <property type="component" value="Unassembled WGS sequence"/>
</dbReference>
<feature type="signal peptide" evidence="4">
    <location>
        <begin position="1"/>
        <end position="23"/>
    </location>
</feature>
<dbReference type="PANTHER" id="PTHR36710:SF18">
    <property type="entry name" value="PECTINESTERASE INHIBITOR 5-RELATED"/>
    <property type="match status" value="1"/>
</dbReference>
<dbReference type="Gene3D" id="1.20.140.40">
    <property type="entry name" value="Invertase/pectin methylesterase inhibitor family protein"/>
    <property type="match status" value="1"/>
</dbReference>
<dbReference type="SUPFAM" id="SSF101148">
    <property type="entry name" value="Plant invertase/pectin methylesterase inhibitor"/>
    <property type="match status" value="1"/>
</dbReference>
<evidence type="ECO:0000259" key="5">
    <source>
        <dbReference type="SMART" id="SM00856"/>
    </source>
</evidence>
<feature type="domain" description="Pectinesterase inhibitor" evidence="5">
    <location>
        <begin position="21"/>
        <end position="161"/>
    </location>
</feature>
<gene>
    <name evidence="6" type="ORF">V5N11_027049</name>
</gene>
<accession>A0ABD1AXU7</accession>
<comment type="similarity">
    <text evidence="3">Belongs to the PMEI family.</text>
</comment>
<reference evidence="6 7" key="1">
    <citation type="submission" date="2024-04" db="EMBL/GenBank/DDBJ databases">
        <title>Genome assembly C_amara_ONT_v2.</title>
        <authorList>
            <person name="Yant L."/>
            <person name="Moore C."/>
            <person name="Slenker M."/>
        </authorList>
    </citation>
    <scope>NUCLEOTIDE SEQUENCE [LARGE SCALE GENOMIC DNA]</scope>
    <source>
        <tissue evidence="6">Leaf</tissue>
    </source>
</reference>
<evidence type="ECO:0000256" key="1">
    <source>
        <dbReference type="ARBA" id="ARBA00022729"/>
    </source>
</evidence>
<dbReference type="InterPro" id="IPR052421">
    <property type="entry name" value="PCW_Enzyme_Inhibitor"/>
</dbReference>
<dbReference type="InterPro" id="IPR034087">
    <property type="entry name" value="C/VIF1"/>
</dbReference>
<dbReference type="Pfam" id="PF04043">
    <property type="entry name" value="PMEI"/>
    <property type="match status" value="1"/>
</dbReference>
<proteinExistence type="inferred from homology"/>
<dbReference type="PANTHER" id="PTHR36710">
    <property type="entry name" value="PECTINESTERASE INHIBITOR-LIKE"/>
    <property type="match status" value="1"/>
</dbReference>
<evidence type="ECO:0000256" key="4">
    <source>
        <dbReference type="SAM" id="SignalP"/>
    </source>
</evidence>
<dbReference type="SMART" id="SM00856">
    <property type="entry name" value="PMEI"/>
    <property type="match status" value="1"/>
</dbReference>
<dbReference type="CDD" id="cd15796">
    <property type="entry name" value="CIF_like"/>
    <property type="match status" value="1"/>
</dbReference>
<keyword evidence="2" id="KW-1015">Disulfide bond</keyword>
<evidence type="ECO:0000256" key="3">
    <source>
        <dbReference type="ARBA" id="ARBA00038471"/>
    </source>
</evidence>
<keyword evidence="7" id="KW-1185">Reference proteome</keyword>
<evidence type="ECO:0000313" key="7">
    <source>
        <dbReference type="Proteomes" id="UP001558713"/>
    </source>
</evidence>
<keyword evidence="1 4" id="KW-0732">Signal</keyword>
<dbReference type="InterPro" id="IPR006501">
    <property type="entry name" value="Pectinesterase_inhib_dom"/>
</dbReference>
<name>A0ABD1AXU7_CARAN</name>
<comment type="caution">
    <text evidence="6">The sequence shown here is derived from an EMBL/GenBank/DDBJ whole genome shotgun (WGS) entry which is preliminary data.</text>
</comment>
<dbReference type="InterPro" id="IPR035513">
    <property type="entry name" value="Invertase/methylesterase_inhib"/>
</dbReference>
<sequence length="166" mass="17873">MKNIKMVMIMMMMAMMMMGVVVGSIVDKTCKQTPDYNLCLSLLLSDPRSSSADTVGLALILIDKIKAVGTETLGKINDAYKTKPMLIHALDECKLGYETIVNVDVHTAIIAIKGNPKFSEGAVVDAGVEASGCEGGFSKGQSPLTGLTQRMEKICDVTRAIIRMLL</sequence>
<evidence type="ECO:0000313" key="6">
    <source>
        <dbReference type="EMBL" id="KAL1206475.1"/>
    </source>
</evidence>
<evidence type="ECO:0000256" key="2">
    <source>
        <dbReference type="ARBA" id="ARBA00023157"/>
    </source>
</evidence>